<dbReference type="InterPro" id="IPR050090">
    <property type="entry name" value="Tyrosine_recombinase_XerCD"/>
</dbReference>
<evidence type="ECO:0000259" key="6">
    <source>
        <dbReference type="PROSITE" id="PS51900"/>
    </source>
</evidence>
<evidence type="ECO:0000259" key="5">
    <source>
        <dbReference type="PROSITE" id="PS51898"/>
    </source>
</evidence>
<reference evidence="8" key="2">
    <citation type="journal article" date="2016" name="Int. J. Syst. Evol. Microbiol.">
        <title>Complete genome sequence and cell structure of Limnochorda pilosa, a Gram-negative spore-former within the phylum Firmicutes.</title>
        <authorList>
            <person name="Watanabe M."/>
            <person name="Kojima H."/>
            <person name="Fukui M."/>
        </authorList>
    </citation>
    <scope>NUCLEOTIDE SEQUENCE [LARGE SCALE GENOMIC DNA]</scope>
    <source>
        <strain evidence="8">HC45</strain>
    </source>
</reference>
<dbReference type="GO" id="GO:0006310">
    <property type="term" value="P:DNA recombination"/>
    <property type="evidence" value="ECO:0007669"/>
    <property type="project" value="UniProtKB-KW"/>
</dbReference>
<keyword evidence="1" id="KW-0229">DNA integration</keyword>
<evidence type="ECO:0000256" key="2">
    <source>
        <dbReference type="ARBA" id="ARBA00023125"/>
    </source>
</evidence>
<keyword evidence="2 4" id="KW-0238">DNA-binding</keyword>
<reference evidence="8" key="1">
    <citation type="submission" date="2015-07" db="EMBL/GenBank/DDBJ databases">
        <title>Complete genome sequence and phylogenetic analysis of Limnochorda pilosa.</title>
        <authorList>
            <person name="Watanabe M."/>
            <person name="Kojima H."/>
            <person name="Fukui M."/>
        </authorList>
    </citation>
    <scope>NUCLEOTIDE SEQUENCE [LARGE SCALE GENOMIC DNA]</scope>
    <source>
        <strain evidence="8">HC45</strain>
    </source>
</reference>
<dbReference type="PANTHER" id="PTHR30349">
    <property type="entry name" value="PHAGE INTEGRASE-RELATED"/>
    <property type="match status" value="1"/>
</dbReference>
<evidence type="ECO:0000256" key="4">
    <source>
        <dbReference type="PROSITE-ProRule" id="PRU01248"/>
    </source>
</evidence>
<evidence type="ECO:0000313" key="7">
    <source>
        <dbReference type="EMBL" id="BAS27601.1"/>
    </source>
</evidence>
<dbReference type="PROSITE" id="PS51898">
    <property type="entry name" value="TYR_RECOMBINASE"/>
    <property type="match status" value="1"/>
</dbReference>
<dbReference type="InterPro" id="IPR013762">
    <property type="entry name" value="Integrase-like_cat_sf"/>
</dbReference>
<evidence type="ECO:0000313" key="8">
    <source>
        <dbReference type="Proteomes" id="UP000065807"/>
    </source>
</evidence>
<dbReference type="InterPro" id="IPR002104">
    <property type="entry name" value="Integrase_catalytic"/>
</dbReference>
<proteinExistence type="predicted"/>
<dbReference type="STRING" id="1555112.LIP_1755"/>
<dbReference type="AlphaFoldDB" id="A0A0K2SKG5"/>
<protein>
    <submittedName>
        <fullName evidence="7">Tyrosine recombinase XerD</fullName>
    </submittedName>
</protein>
<dbReference type="InterPro" id="IPR044068">
    <property type="entry name" value="CB"/>
</dbReference>
<dbReference type="Gene3D" id="1.10.443.10">
    <property type="entry name" value="Intergrase catalytic core"/>
    <property type="match status" value="1"/>
</dbReference>
<keyword evidence="3" id="KW-0233">DNA recombination</keyword>
<dbReference type="InterPro" id="IPR004107">
    <property type="entry name" value="Integrase_SAM-like_N"/>
</dbReference>
<dbReference type="Pfam" id="PF00589">
    <property type="entry name" value="Phage_integrase"/>
    <property type="match status" value="1"/>
</dbReference>
<dbReference type="InterPro" id="IPR010998">
    <property type="entry name" value="Integrase_recombinase_N"/>
</dbReference>
<dbReference type="GO" id="GO:0015074">
    <property type="term" value="P:DNA integration"/>
    <property type="evidence" value="ECO:0007669"/>
    <property type="project" value="UniProtKB-KW"/>
</dbReference>
<dbReference type="SUPFAM" id="SSF56349">
    <property type="entry name" value="DNA breaking-rejoining enzymes"/>
    <property type="match status" value="1"/>
</dbReference>
<dbReference type="InterPro" id="IPR011010">
    <property type="entry name" value="DNA_brk_join_enz"/>
</dbReference>
<keyword evidence="8" id="KW-1185">Reference proteome</keyword>
<feature type="domain" description="Core-binding (CB)" evidence="6">
    <location>
        <begin position="7"/>
        <end position="93"/>
    </location>
</feature>
<organism evidence="7 8">
    <name type="scientific">Limnochorda pilosa</name>
    <dbReference type="NCBI Taxonomy" id="1555112"/>
    <lineage>
        <taxon>Bacteria</taxon>
        <taxon>Bacillati</taxon>
        <taxon>Bacillota</taxon>
        <taxon>Limnochordia</taxon>
        <taxon>Limnochordales</taxon>
        <taxon>Limnochordaceae</taxon>
        <taxon>Limnochorda</taxon>
    </lineage>
</organism>
<dbReference type="EMBL" id="AP014924">
    <property type="protein sequence ID" value="BAS27601.1"/>
    <property type="molecule type" value="Genomic_DNA"/>
</dbReference>
<dbReference type="Gene3D" id="1.10.150.130">
    <property type="match status" value="1"/>
</dbReference>
<name>A0A0K2SKG5_LIMPI</name>
<dbReference type="KEGG" id="lpil:LIP_1755"/>
<gene>
    <name evidence="7" type="ORF">LIP_1755</name>
</gene>
<evidence type="ECO:0000256" key="3">
    <source>
        <dbReference type="ARBA" id="ARBA00023172"/>
    </source>
</evidence>
<feature type="domain" description="Tyr recombinase" evidence="5">
    <location>
        <begin position="114"/>
        <end position="297"/>
    </location>
</feature>
<dbReference type="Proteomes" id="UP000065807">
    <property type="component" value="Chromosome"/>
</dbReference>
<accession>A0A0K2SKG5</accession>
<dbReference type="GO" id="GO:0003677">
    <property type="term" value="F:DNA binding"/>
    <property type="evidence" value="ECO:0007669"/>
    <property type="project" value="UniProtKB-UniRule"/>
</dbReference>
<sequence>MRRRPRSGLHPWIEAFQEHLLVEEGRSERTADGYTRDLTLLEQFLRREGSDFASADPLVLSSFLYYLQKERRNGEAARARKVSCIRTFYSFLVRQGYVRENPAEELRAPRVPSHEPIFLSQEEATALLEAARRAGTSPVRDHAMVATLLYTGCRVSELTGLRLRDVSFAGESVRLFGKGAKERVVPLHPDLARILRGYLRVRRVPRGSPAPDRLFRNLHGGPLTRHGVHYLIKRMAAALPESLPGLSAHKLRHTMATLLLEKDADLRSIQELLGHASVATTQRYTHVVNRRLREQVRKLEF</sequence>
<dbReference type="Pfam" id="PF02899">
    <property type="entry name" value="Phage_int_SAM_1"/>
    <property type="match status" value="1"/>
</dbReference>
<dbReference type="PATRIC" id="fig|1555112.3.peg.1789"/>
<dbReference type="PANTHER" id="PTHR30349:SF81">
    <property type="entry name" value="TYROSINE RECOMBINASE XERC"/>
    <property type="match status" value="1"/>
</dbReference>
<evidence type="ECO:0000256" key="1">
    <source>
        <dbReference type="ARBA" id="ARBA00022908"/>
    </source>
</evidence>
<dbReference type="PROSITE" id="PS51900">
    <property type="entry name" value="CB"/>
    <property type="match status" value="1"/>
</dbReference>